<dbReference type="AlphaFoldDB" id="A0A8B6BRI2"/>
<comment type="similarity">
    <text evidence="5">Belongs to the DHHC palmitoyltransferase family. ERF2/ZDHHC9 subfamily.</text>
</comment>
<evidence type="ECO:0000256" key="3">
    <source>
        <dbReference type="ARBA" id="ARBA00022989"/>
    </source>
</evidence>
<feature type="region of interest" description="Disordered" evidence="8">
    <location>
        <begin position="292"/>
        <end position="592"/>
    </location>
</feature>
<dbReference type="PANTHER" id="PTHR12349:SF2">
    <property type="entry name" value="PALMITOYLTRANSFERASE ZDHHC8"/>
    <property type="match status" value="1"/>
</dbReference>
<evidence type="ECO:0000256" key="7">
    <source>
        <dbReference type="RuleBase" id="RU079119"/>
    </source>
</evidence>
<feature type="compositionally biased region" description="Polar residues" evidence="8">
    <location>
        <begin position="338"/>
        <end position="365"/>
    </location>
</feature>
<keyword evidence="4 7" id="KW-0472">Membrane</keyword>
<feature type="compositionally biased region" description="Polar residues" evidence="8">
    <location>
        <begin position="561"/>
        <end position="579"/>
    </location>
</feature>
<feature type="transmembrane region" description="Helical" evidence="7">
    <location>
        <begin position="30"/>
        <end position="50"/>
    </location>
</feature>
<evidence type="ECO:0000256" key="5">
    <source>
        <dbReference type="ARBA" id="ARBA00023463"/>
    </source>
</evidence>
<dbReference type="PANTHER" id="PTHR12349">
    <property type="entry name" value="ANKYRIN REPEAT AND LEM DOMAIN-CONTAINING PROTEIN 2"/>
    <property type="match status" value="1"/>
</dbReference>
<evidence type="ECO:0000256" key="1">
    <source>
        <dbReference type="ARBA" id="ARBA00004141"/>
    </source>
</evidence>
<feature type="compositionally biased region" description="Low complexity" evidence="8">
    <location>
        <begin position="639"/>
        <end position="648"/>
    </location>
</feature>
<accession>A0A8B6BRI2</accession>
<feature type="domain" description="Palmitoyltransferase DHHC" evidence="9">
    <location>
        <begin position="85"/>
        <end position="204"/>
    </location>
</feature>
<dbReference type="PROSITE" id="PS50216">
    <property type="entry name" value="DHHC"/>
    <property type="match status" value="1"/>
</dbReference>
<dbReference type="EMBL" id="UYJE01000492">
    <property type="protein sequence ID" value="VDH93703.1"/>
    <property type="molecule type" value="Genomic_DNA"/>
</dbReference>
<feature type="transmembrane region" description="Helical" evidence="7">
    <location>
        <begin position="167"/>
        <end position="192"/>
    </location>
</feature>
<dbReference type="Pfam" id="PF01529">
    <property type="entry name" value="DHHC"/>
    <property type="match status" value="1"/>
</dbReference>
<feature type="compositionally biased region" description="Polar residues" evidence="8">
    <location>
        <begin position="425"/>
        <end position="442"/>
    </location>
</feature>
<evidence type="ECO:0000256" key="2">
    <source>
        <dbReference type="ARBA" id="ARBA00022692"/>
    </source>
</evidence>
<reference evidence="10" key="1">
    <citation type="submission" date="2018-11" db="EMBL/GenBank/DDBJ databases">
        <authorList>
            <person name="Alioto T."/>
            <person name="Alioto T."/>
        </authorList>
    </citation>
    <scope>NUCLEOTIDE SEQUENCE</scope>
</reference>
<protein>
    <recommendedName>
        <fullName evidence="7">Palmitoyltransferase</fullName>
        <ecNumber evidence="7">2.3.1.225</ecNumber>
    </recommendedName>
</protein>
<name>A0A8B6BRI2_MYTGA</name>
<feature type="compositionally biased region" description="Low complexity" evidence="8">
    <location>
        <begin position="609"/>
        <end position="620"/>
    </location>
</feature>
<feature type="compositionally biased region" description="Low complexity" evidence="8">
    <location>
        <begin position="505"/>
        <end position="515"/>
    </location>
</feature>
<dbReference type="GO" id="GO:0019706">
    <property type="term" value="F:protein-cysteine S-palmitoyltransferase activity"/>
    <property type="evidence" value="ECO:0007669"/>
    <property type="project" value="UniProtKB-EC"/>
</dbReference>
<evidence type="ECO:0000256" key="8">
    <source>
        <dbReference type="SAM" id="MobiDB-lite"/>
    </source>
</evidence>
<evidence type="ECO:0000313" key="11">
    <source>
        <dbReference type="Proteomes" id="UP000596742"/>
    </source>
</evidence>
<feature type="compositionally biased region" description="Basic and acidic residues" evidence="8">
    <location>
        <begin position="443"/>
        <end position="472"/>
    </location>
</feature>
<comment type="subcellular location">
    <subcellularLocation>
        <location evidence="1">Membrane</location>
        <topology evidence="1">Multi-pass membrane protein</topology>
    </subcellularLocation>
</comment>
<feature type="transmembrane region" description="Helical" evidence="7">
    <location>
        <begin position="204"/>
        <end position="222"/>
    </location>
</feature>
<dbReference type="Proteomes" id="UP000596742">
    <property type="component" value="Unassembled WGS sequence"/>
</dbReference>
<evidence type="ECO:0000313" key="10">
    <source>
        <dbReference type="EMBL" id="VDH93703.1"/>
    </source>
</evidence>
<feature type="compositionally biased region" description="Polar residues" evidence="8">
    <location>
        <begin position="626"/>
        <end position="638"/>
    </location>
</feature>
<keyword evidence="2 7" id="KW-0812">Transmembrane</keyword>
<dbReference type="InterPro" id="IPR001594">
    <property type="entry name" value="Palmitoyltrfase_DHHC"/>
</dbReference>
<sequence length="675" mass="75674">MASPGIPIYIKRGTDFEACPYLLEAVSIGIPIYQGIVTVFVIANFGLATFMDPGIYPKAHEDEVKDEDFRAPLYKNVEIKGITVRMKWCTTCQFYRPPRCSHCSVCNKCIETFDHHCPWVNNCIGKRNYRYFFLFLISLFIHMLSIFAFSLLYVLKNRDNIGERGNIVSIVEMIIIGLLLFPVGGLMGFHMVLVSRGRTTNEQVSLLLFPVGGLMGFHMVLVSRGRTTNEQVTGKFRGGHNPFTRGCSQNCRYAVCGPQWPKLVSYVPKTRTIHIDASKVTYHAAGKGDVKLYSDNSNGVKRNSAITKNATPQSSRLLDDDSQDSETTPPLQKRSDSKTNLFDDSQQPSMNSTMGTYHSQTNNRASPPRQYHHGNSISKSPQRGRRAERAAALAAAPVATPEDSVLTPPRSLLNSPGLDRVSHAMRNTSVPSRAVESNNTNYDKVREHNSRSQSEPRPKRESDNRFKIDSHQPGHSGNTYYPQNSASSIPYRPKFNYTHKPPQSPSARSAPRFSQKTNGYTSRSEEMLDSYGQDNYRPSDGYNHSKQMYNSGDYRGRSHDSLPTNRYAAQSRSATTLPPHTQGLFDDEMGGSRRPLSFVKALEMSEINGHNSNNGINKNHAMPRSRTLSPSESRQPLPSRTSTSNNSRQSHPSHKRPNDKAEKKKSVYDTFEVAV</sequence>
<keyword evidence="7 10" id="KW-0808">Transferase</keyword>
<evidence type="ECO:0000256" key="6">
    <source>
        <dbReference type="ARBA" id="ARBA00047790"/>
    </source>
</evidence>
<feature type="compositionally biased region" description="Basic and acidic residues" evidence="8">
    <location>
        <begin position="656"/>
        <end position="667"/>
    </location>
</feature>
<keyword evidence="11" id="KW-1185">Reference proteome</keyword>
<keyword evidence="3 7" id="KW-1133">Transmembrane helix</keyword>
<dbReference type="GO" id="GO:0016020">
    <property type="term" value="C:membrane"/>
    <property type="evidence" value="ECO:0007669"/>
    <property type="project" value="UniProtKB-SubCell"/>
</dbReference>
<feature type="compositionally biased region" description="Polar residues" evidence="8">
    <location>
        <begin position="294"/>
        <end position="312"/>
    </location>
</feature>
<feature type="compositionally biased region" description="Polar residues" evidence="8">
    <location>
        <begin position="473"/>
        <end position="488"/>
    </location>
</feature>
<feature type="compositionally biased region" description="Low complexity" evidence="8">
    <location>
        <begin position="390"/>
        <end position="399"/>
    </location>
</feature>
<dbReference type="EC" id="2.3.1.225" evidence="7"/>
<proteinExistence type="inferred from homology"/>
<keyword evidence="7 10" id="KW-0012">Acyltransferase</keyword>
<gene>
    <name evidence="10" type="ORF">MGAL_10B089287</name>
</gene>
<evidence type="ECO:0000259" key="9">
    <source>
        <dbReference type="Pfam" id="PF01529"/>
    </source>
</evidence>
<comment type="catalytic activity">
    <reaction evidence="6">
        <text>L-cysteinyl-[protein] + hexadecanoyl-CoA = S-hexadecanoyl-L-cysteinyl-[protein] + CoA</text>
        <dbReference type="Rhea" id="RHEA:36683"/>
        <dbReference type="Rhea" id="RHEA-COMP:10131"/>
        <dbReference type="Rhea" id="RHEA-COMP:11032"/>
        <dbReference type="ChEBI" id="CHEBI:29950"/>
        <dbReference type="ChEBI" id="CHEBI:57287"/>
        <dbReference type="ChEBI" id="CHEBI:57379"/>
        <dbReference type="ChEBI" id="CHEBI:74151"/>
        <dbReference type="EC" id="2.3.1.225"/>
    </reaction>
    <physiologicalReaction direction="left-to-right" evidence="6">
        <dbReference type="Rhea" id="RHEA:36684"/>
    </physiologicalReaction>
</comment>
<evidence type="ECO:0000256" key="4">
    <source>
        <dbReference type="ARBA" id="ARBA00023136"/>
    </source>
</evidence>
<comment type="caution">
    <text evidence="10">The sequence shown here is derived from an EMBL/GenBank/DDBJ whole genome shotgun (WGS) entry which is preliminary data.</text>
</comment>
<comment type="domain">
    <text evidence="7">The DHHC domain is required for palmitoyltransferase activity.</text>
</comment>
<feature type="region of interest" description="Disordered" evidence="8">
    <location>
        <begin position="609"/>
        <end position="675"/>
    </location>
</feature>
<organism evidence="10 11">
    <name type="scientific">Mytilus galloprovincialis</name>
    <name type="common">Mediterranean mussel</name>
    <dbReference type="NCBI Taxonomy" id="29158"/>
    <lineage>
        <taxon>Eukaryota</taxon>
        <taxon>Metazoa</taxon>
        <taxon>Spiralia</taxon>
        <taxon>Lophotrochozoa</taxon>
        <taxon>Mollusca</taxon>
        <taxon>Bivalvia</taxon>
        <taxon>Autobranchia</taxon>
        <taxon>Pteriomorphia</taxon>
        <taxon>Mytilida</taxon>
        <taxon>Mytiloidea</taxon>
        <taxon>Mytilidae</taxon>
        <taxon>Mytilinae</taxon>
        <taxon>Mytilus</taxon>
    </lineage>
</organism>
<dbReference type="OrthoDB" id="4096362at2759"/>
<feature type="transmembrane region" description="Helical" evidence="7">
    <location>
        <begin position="131"/>
        <end position="155"/>
    </location>
</feature>